<dbReference type="GO" id="GO:0005886">
    <property type="term" value="C:plasma membrane"/>
    <property type="evidence" value="ECO:0007669"/>
    <property type="project" value="TreeGrafter"/>
</dbReference>
<evidence type="ECO:0000256" key="11">
    <source>
        <dbReference type="ARBA" id="ARBA00084087"/>
    </source>
</evidence>
<evidence type="ECO:0000256" key="2">
    <source>
        <dbReference type="ARBA" id="ARBA00005689"/>
    </source>
</evidence>
<evidence type="ECO:0000256" key="9">
    <source>
        <dbReference type="ARBA" id="ARBA00071353"/>
    </source>
</evidence>
<dbReference type="Proteomes" id="UP000594380">
    <property type="component" value="Unassembled WGS sequence"/>
</dbReference>
<keyword evidence="7" id="KW-0520">NAD</keyword>
<evidence type="ECO:0000259" key="13">
    <source>
        <dbReference type="SMART" id="SM01003"/>
    </source>
</evidence>
<keyword evidence="5" id="KW-0521">NADP</keyword>
<dbReference type="CDD" id="cd05304">
    <property type="entry name" value="Rubrum_tdh"/>
    <property type="match status" value="1"/>
</dbReference>
<dbReference type="Pfam" id="PF05222">
    <property type="entry name" value="AlaDh_PNT_N"/>
    <property type="match status" value="1"/>
</dbReference>
<dbReference type="RefSeq" id="WP_176111331.1">
    <property type="nucleotide sequence ID" value="NZ_JAALDK010000002.1"/>
</dbReference>
<comment type="catalytic activity">
    <reaction evidence="8">
        <text>NAD(+) + NADPH + H(+)(in) = NADH + NADP(+) + H(+)(out)</text>
        <dbReference type="Rhea" id="RHEA:47992"/>
        <dbReference type="ChEBI" id="CHEBI:15378"/>
        <dbReference type="ChEBI" id="CHEBI:57540"/>
        <dbReference type="ChEBI" id="CHEBI:57783"/>
        <dbReference type="ChEBI" id="CHEBI:57945"/>
        <dbReference type="ChEBI" id="CHEBI:58349"/>
        <dbReference type="EC" id="7.1.1.1"/>
    </reaction>
</comment>
<dbReference type="EMBL" id="JAALDK010000002">
    <property type="protein sequence ID" value="NUY04832.1"/>
    <property type="molecule type" value="Genomic_DNA"/>
</dbReference>
<dbReference type="SUPFAM" id="SSF51735">
    <property type="entry name" value="NAD(P)-binding Rossmann-fold domains"/>
    <property type="match status" value="1"/>
</dbReference>
<evidence type="ECO:0000256" key="3">
    <source>
        <dbReference type="ARBA" id="ARBA00012943"/>
    </source>
</evidence>
<evidence type="ECO:0000256" key="5">
    <source>
        <dbReference type="ARBA" id="ARBA00022857"/>
    </source>
</evidence>
<dbReference type="Pfam" id="PF01262">
    <property type="entry name" value="AlaDh_PNT_C"/>
    <property type="match status" value="1"/>
</dbReference>
<dbReference type="InterPro" id="IPR007886">
    <property type="entry name" value="AlaDH/PNT_N"/>
</dbReference>
<dbReference type="PANTHER" id="PTHR10160:SF19">
    <property type="entry name" value="PROTON-TRANSLOCATING NAD(P)(+) TRANSHYDROGENASE"/>
    <property type="match status" value="1"/>
</dbReference>
<accession>A0A7Y6N299</accession>
<dbReference type="SMART" id="SM01002">
    <property type="entry name" value="AlaDh_PNT_C"/>
    <property type="match status" value="1"/>
</dbReference>
<dbReference type="GO" id="GO:0008750">
    <property type="term" value="F:proton-translocating NAD(P)+ transhydrogenase activity"/>
    <property type="evidence" value="ECO:0007669"/>
    <property type="project" value="UniProtKB-EC"/>
</dbReference>
<feature type="domain" description="Alanine dehydrogenase/pyridine nucleotide transhydrogenase N-terminal" evidence="13">
    <location>
        <begin position="4"/>
        <end position="136"/>
    </location>
</feature>
<keyword evidence="14" id="KW-0560">Oxidoreductase</keyword>
<dbReference type="Gene3D" id="3.40.50.720">
    <property type="entry name" value="NAD(P)-binding Rossmann-like Domain"/>
    <property type="match status" value="2"/>
</dbReference>
<dbReference type="SUPFAM" id="SSF52283">
    <property type="entry name" value="Formate/glycerate dehydrogenase catalytic domain-like"/>
    <property type="match status" value="1"/>
</dbReference>
<comment type="function">
    <text evidence="1">The transhydrogenation between NADH and NADP is coupled to respiration and ATP hydrolysis and functions as a proton pump across the membrane.</text>
</comment>
<reference evidence="14 15" key="1">
    <citation type="submission" date="2020-02" db="EMBL/GenBank/DDBJ databases">
        <title>Paraburkholderia simonii sp. nov. and Paraburkholderia youngii sp. nov. Brazilian and Mexican Mimosa-associated rhizobia.</title>
        <authorList>
            <person name="Mavima L."/>
            <person name="Beukes C.W."/>
            <person name="Chan W.Y."/>
            <person name="Palmer M."/>
            <person name="De Meyer S.E."/>
            <person name="James E.K."/>
            <person name="Venter S.N."/>
            <person name="Steenkamp E.T."/>
        </authorList>
    </citation>
    <scope>NUCLEOTIDE SEQUENCE [LARGE SCALE GENOMIC DNA]</scope>
    <source>
        <strain evidence="14 15">JPY169</strain>
    </source>
</reference>
<evidence type="ECO:0000259" key="12">
    <source>
        <dbReference type="SMART" id="SM01002"/>
    </source>
</evidence>
<proteinExistence type="inferred from homology"/>
<dbReference type="NCBIfam" id="NF006942">
    <property type="entry name" value="PRK09424.1"/>
    <property type="match status" value="1"/>
</dbReference>
<comment type="similarity">
    <text evidence="2">Belongs to the AlaDH/PNT family.</text>
</comment>
<dbReference type="EC" id="7.1.1.1" evidence="3"/>
<dbReference type="PANTHER" id="PTHR10160">
    <property type="entry name" value="NAD(P) TRANSHYDROGENASE"/>
    <property type="match status" value="1"/>
</dbReference>
<comment type="caution">
    <text evidence="14">The sequence shown here is derived from an EMBL/GenBank/DDBJ whole genome shotgun (WGS) entry which is preliminary data.</text>
</comment>
<dbReference type="AlphaFoldDB" id="A0A7Y6N299"/>
<dbReference type="GO" id="GO:0016491">
    <property type="term" value="F:oxidoreductase activity"/>
    <property type="evidence" value="ECO:0007669"/>
    <property type="project" value="UniProtKB-KW"/>
</dbReference>
<dbReference type="GO" id="GO:0050661">
    <property type="term" value="F:NADP binding"/>
    <property type="evidence" value="ECO:0007669"/>
    <property type="project" value="TreeGrafter"/>
</dbReference>
<dbReference type="InterPro" id="IPR036291">
    <property type="entry name" value="NAD(P)-bd_dom_sf"/>
</dbReference>
<evidence type="ECO:0000313" key="15">
    <source>
        <dbReference type="Proteomes" id="UP000594380"/>
    </source>
</evidence>
<keyword evidence="4" id="KW-0547">Nucleotide-binding</keyword>
<feature type="domain" description="Alanine dehydrogenase/pyridine nucleotide transhydrogenase NAD(H)-binding" evidence="12">
    <location>
        <begin position="145"/>
        <end position="325"/>
    </location>
</feature>
<keyword evidence="6" id="KW-1278">Translocase</keyword>
<evidence type="ECO:0000256" key="1">
    <source>
        <dbReference type="ARBA" id="ARBA00003943"/>
    </source>
</evidence>
<dbReference type="SMART" id="SM01003">
    <property type="entry name" value="AlaDh_PNT_N"/>
    <property type="match status" value="1"/>
</dbReference>
<evidence type="ECO:0000313" key="14">
    <source>
        <dbReference type="EMBL" id="NUY04832.1"/>
    </source>
</evidence>
<evidence type="ECO:0000256" key="7">
    <source>
        <dbReference type="ARBA" id="ARBA00023027"/>
    </source>
</evidence>
<evidence type="ECO:0000256" key="4">
    <source>
        <dbReference type="ARBA" id="ARBA00022741"/>
    </source>
</evidence>
<evidence type="ECO:0000256" key="6">
    <source>
        <dbReference type="ARBA" id="ARBA00022967"/>
    </source>
</evidence>
<dbReference type="InterPro" id="IPR007698">
    <property type="entry name" value="AlaDH/PNT_NAD(H)-bd"/>
</dbReference>
<dbReference type="FunFam" id="3.40.50.720:FF:000188">
    <property type="entry name" value="NAD(P) transhydrogenase alpha subunit 1"/>
    <property type="match status" value="1"/>
</dbReference>
<gene>
    <name evidence="14" type="ORF">G5S42_35255</name>
</gene>
<dbReference type="GO" id="GO:0006740">
    <property type="term" value="P:NADPH regeneration"/>
    <property type="evidence" value="ECO:0007669"/>
    <property type="project" value="TreeGrafter"/>
</dbReference>
<evidence type="ECO:0000256" key="8">
    <source>
        <dbReference type="ARBA" id="ARBA00048202"/>
    </source>
</evidence>
<sequence>MHIGIPAETRANESRVAATPETVRKYVAQGHTVTIQTGAGIGASYPDEAYIAVGARVADAAAAFGADLVLKVQSPTQSELPLMKRGSVLVGMLDPFNADNATTLAAAGVTAFALEAAPRTTRAQSLDVLSSQANIAGYKAVLLAANLYPRFMPMLMTAAGTVKAARVLILGAGVAGLQAIATARRLGAVIEASDVRPAVKEQIESLGGKFLDVPFETDEEREAAQGVGGYARPMPPSWLARQSALVHERAKQADIVISTALIPGRDAPTLLPSETVQAMKPGSVVIDLAAGRGPVAEQATGRRGGNCPLTEADKVVTHHGVQICGYTNLASMVAADASALYARNLLDFLKLIVTKEGILNIDPADDIVAATLLARDGQVTRKA</sequence>
<evidence type="ECO:0000256" key="10">
    <source>
        <dbReference type="ARBA" id="ARBA00076996"/>
    </source>
</evidence>
<organism evidence="14 15">
    <name type="scientific">Paraburkholderia youngii</name>
    <dbReference type="NCBI Taxonomy" id="2782701"/>
    <lineage>
        <taxon>Bacteria</taxon>
        <taxon>Pseudomonadati</taxon>
        <taxon>Pseudomonadota</taxon>
        <taxon>Betaproteobacteria</taxon>
        <taxon>Burkholderiales</taxon>
        <taxon>Burkholderiaceae</taxon>
        <taxon>Paraburkholderia</taxon>
    </lineage>
</organism>
<name>A0A7Y6N299_9BURK</name>
<protein>
    <recommendedName>
        <fullName evidence="9">NAD(P) transhydrogenase subunit alpha part 1</fullName>
        <ecNumber evidence="3">7.1.1.1</ecNumber>
    </recommendedName>
    <alternativeName>
        <fullName evidence="11">Nicotinamide nucleotide transhydrogenase subunit alpha 1</fullName>
    </alternativeName>
    <alternativeName>
        <fullName evidence="10">Pyridine nucleotide transhydrogenase subunit alpha 1</fullName>
    </alternativeName>
</protein>
<dbReference type="GeneID" id="301105609"/>